<gene>
    <name evidence="1" type="ORF">C0V82_12165</name>
</gene>
<dbReference type="KEGG" id="ncb:C0V82_12165"/>
<evidence type="ECO:0000313" key="1">
    <source>
        <dbReference type="EMBL" id="AUN30910.1"/>
    </source>
</evidence>
<dbReference type="RefSeq" id="WP_102112576.1">
    <property type="nucleotide sequence ID" value="NZ_BMGN01000008.1"/>
</dbReference>
<dbReference type="AlphaFoldDB" id="A0A2K9NCN7"/>
<dbReference type="Proteomes" id="UP000234752">
    <property type="component" value="Chromosome eg_1"/>
</dbReference>
<evidence type="ECO:0000313" key="2">
    <source>
        <dbReference type="Proteomes" id="UP000234752"/>
    </source>
</evidence>
<organism evidence="1 2">
    <name type="scientific">Niveispirillum cyanobacteriorum</name>
    <dbReference type="NCBI Taxonomy" id="1612173"/>
    <lineage>
        <taxon>Bacteria</taxon>
        <taxon>Pseudomonadati</taxon>
        <taxon>Pseudomonadota</taxon>
        <taxon>Alphaproteobacteria</taxon>
        <taxon>Rhodospirillales</taxon>
        <taxon>Azospirillaceae</taxon>
        <taxon>Niveispirillum</taxon>
    </lineage>
</organism>
<accession>A0A2K9NCN7</accession>
<dbReference type="EMBL" id="CP025611">
    <property type="protein sequence ID" value="AUN30910.1"/>
    <property type="molecule type" value="Genomic_DNA"/>
</dbReference>
<protein>
    <submittedName>
        <fullName evidence="1">Uncharacterized protein</fullName>
    </submittedName>
</protein>
<reference evidence="1 2" key="1">
    <citation type="submission" date="2017-12" db="EMBL/GenBank/DDBJ databases">
        <title>Genomes of bacteria within cyanobacterial aggregates.</title>
        <authorList>
            <person name="Cai H."/>
        </authorList>
    </citation>
    <scope>NUCLEOTIDE SEQUENCE [LARGE SCALE GENOMIC DNA]</scope>
    <source>
        <strain evidence="1 2">TH16</strain>
    </source>
</reference>
<dbReference type="OrthoDB" id="9990068at2"/>
<sequence>MNNQDLVGDEPAPEVAMAIKRCLESLVRDARRSQMDDLAEFLALAALAADDAAKARRKAAAAAPNDLANRRVAGSC</sequence>
<name>A0A2K9NCN7_9PROT</name>
<keyword evidence="2" id="KW-1185">Reference proteome</keyword>
<proteinExistence type="predicted"/>